<dbReference type="InterPro" id="IPR032276">
    <property type="entry name" value="DUF4836"/>
</dbReference>
<dbReference type="PROSITE" id="PS51257">
    <property type="entry name" value="PROKAR_LIPOPROTEIN"/>
    <property type="match status" value="1"/>
</dbReference>
<evidence type="ECO:0000313" key="1">
    <source>
        <dbReference type="EMBL" id="THU41262.1"/>
    </source>
</evidence>
<dbReference type="Pfam" id="PF16120">
    <property type="entry name" value="DUF4836"/>
    <property type="match status" value="1"/>
</dbReference>
<reference evidence="1 2" key="1">
    <citation type="submission" date="2019-04" db="EMBL/GenBank/DDBJ databases">
        <title>Niastella caeni sp. nov., isolated from activated sludge.</title>
        <authorList>
            <person name="Sheng M."/>
        </authorList>
    </citation>
    <scope>NUCLEOTIDE SEQUENCE [LARGE SCALE GENOMIC DNA]</scope>
    <source>
        <strain evidence="1 2">HX-2-15</strain>
    </source>
</reference>
<dbReference type="AlphaFoldDB" id="A0A4S8I472"/>
<dbReference type="RefSeq" id="WP_136575752.1">
    <property type="nucleotide sequence ID" value="NZ_STFF01000001.1"/>
</dbReference>
<organism evidence="1 2">
    <name type="scientific">Niastella caeni</name>
    <dbReference type="NCBI Taxonomy" id="2569763"/>
    <lineage>
        <taxon>Bacteria</taxon>
        <taxon>Pseudomonadati</taxon>
        <taxon>Bacteroidota</taxon>
        <taxon>Chitinophagia</taxon>
        <taxon>Chitinophagales</taxon>
        <taxon>Chitinophagaceae</taxon>
        <taxon>Niastella</taxon>
    </lineage>
</organism>
<sequence length="563" mass="61786">MQRNLLSLVLLSIVISGLVSCSRTKPGIAVPKDASLAVHININSLTSKVSWQEIQQNDWFKELYADETDSLSKKILDNPANSGIDIKADLAFFVKKEGQGGYMAFEGGVKDASAFEAFATKANKGGKVVKEGDVNVLATSLKSLVAWTDSRFIYIADASMPSVSGRLNSSSFDSREPFSFRTDSLQKFAMQLFDLPGKNNLMSDDRFASLLKDPGDIHYWVNAEQYYNSLGGFLSLLKLNVLFEGNAYGATLNFENGKIAFKSRAYYNKELNDLMKKYAGSKVDAATINRIPSKNVVAVFALKYPPQGLKDLIKLIGVDGFVNSFFSGVGYSTDEFVKANKGDLLLSVTDVEMKTHSITAEGPDGAPYPQMEIPDPGAKVLFATSVNDKPSFDKLFGILQTKAQEFVPDFYSKIHFQLNNDWFAASNSPEQVNAFLSGGNNQFPFANRISGKAFGGYINVQQLLRSVSPAFATDSSAKLAMDASINMWQDIVITGGDREGDAFIAEAEVNLVDKSTNSLKQLNKYLDTISKLKHPRHRRYDVQVNYSDPAALSLAALKPVLHP</sequence>
<accession>A0A4S8I472</accession>
<keyword evidence="2" id="KW-1185">Reference proteome</keyword>
<name>A0A4S8I472_9BACT</name>
<protein>
    <submittedName>
        <fullName evidence="1">DUF4836 family protein</fullName>
    </submittedName>
</protein>
<gene>
    <name evidence="1" type="ORF">FAM09_03905</name>
</gene>
<dbReference type="EMBL" id="STFF01000001">
    <property type="protein sequence ID" value="THU41262.1"/>
    <property type="molecule type" value="Genomic_DNA"/>
</dbReference>
<evidence type="ECO:0000313" key="2">
    <source>
        <dbReference type="Proteomes" id="UP000306918"/>
    </source>
</evidence>
<dbReference type="Proteomes" id="UP000306918">
    <property type="component" value="Unassembled WGS sequence"/>
</dbReference>
<comment type="caution">
    <text evidence="1">The sequence shown here is derived from an EMBL/GenBank/DDBJ whole genome shotgun (WGS) entry which is preliminary data.</text>
</comment>
<proteinExistence type="predicted"/>
<dbReference type="OrthoDB" id="609910at2"/>